<dbReference type="PANTHER" id="PTHR43189:SF1">
    <property type="entry name" value="ZINC-TYPE ALCOHOL DEHYDROGENASE-LIKE PROTEIN C1198.01"/>
    <property type="match status" value="1"/>
</dbReference>
<dbReference type="RefSeq" id="WP_189870781.1">
    <property type="nucleotide sequence ID" value="NZ_BMWA01000007.1"/>
</dbReference>
<comment type="caution">
    <text evidence="3">The sequence shown here is derived from an EMBL/GenBank/DDBJ whole genome shotgun (WGS) entry which is preliminary data.</text>
</comment>
<evidence type="ECO:0000256" key="1">
    <source>
        <dbReference type="ARBA" id="ARBA00023002"/>
    </source>
</evidence>
<gene>
    <name evidence="3" type="ORF">ACFQMH_01805</name>
</gene>
<dbReference type="SUPFAM" id="SSF51735">
    <property type="entry name" value="NAD(P)-binding Rossmann-fold domains"/>
    <property type="match status" value="1"/>
</dbReference>
<organism evidence="3 4">
    <name type="scientific">Streptomyces viridiviolaceus</name>
    <dbReference type="NCBI Taxonomy" id="68282"/>
    <lineage>
        <taxon>Bacteria</taxon>
        <taxon>Bacillati</taxon>
        <taxon>Actinomycetota</taxon>
        <taxon>Actinomycetes</taxon>
        <taxon>Kitasatosporales</taxon>
        <taxon>Streptomycetaceae</taxon>
        <taxon>Streptomyces</taxon>
    </lineage>
</organism>
<dbReference type="Gene3D" id="3.40.50.720">
    <property type="entry name" value="NAD(P)-binding Rossmann-like Domain"/>
    <property type="match status" value="1"/>
</dbReference>
<name>A0ABW2DTP6_9ACTN</name>
<feature type="domain" description="Enoyl reductase (ER)" evidence="2">
    <location>
        <begin position="7"/>
        <end position="348"/>
    </location>
</feature>
<reference evidence="4" key="1">
    <citation type="journal article" date="2019" name="Int. J. Syst. Evol. Microbiol.">
        <title>The Global Catalogue of Microorganisms (GCM) 10K type strain sequencing project: providing services to taxonomists for standard genome sequencing and annotation.</title>
        <authorList>
            <consortium name="The Broad Institute Genomics Platform"/>
            <consortium name="The Broad Institute Genome Sequencing Center for Infectious Disease"/>
            <person name="Wu L."/>
            <person name="Ma J."/>
        </authorList>
    </citation>
    <scope>NUCLEOTIDE SEQUENCE [LARGE SCALE GENOMIC DNA]</scope>
    <source>
        <strain evidence="4">JCM 4855</strain>
    </source>
</reference>
<sequence>MRAVVMQDREVRLAELPEPVPGEGEVLVEVLACGICGSDLHCAQHGAEFNASLRTAYGVDVLDLDRPIVFGHEFVGRVLDHGPGTTGHVPIGARVVSVPSLTRPGRPFLGFAGPETPGGFAERMVLSESLLLQVPEHVPTEHAALTEPLAVAEHAVNRAGLRPGDVPLVVGCGPIGLAIIAVLRMRCDGPIVAADLSPERRLLARSLGADVVVDPVQSSPYEAWSKALAGAGAGAEVPPSAPAVAFECVGAPGMIQELVLGCPPGGRVVGAGLCMRPDTFEPAQALVKEIDLRFAYLYTAEEFAQALTYLADGACTVAPLVTRTIGLADVPETFDSLSSSPQDAKVLIVPSRQGETTT</sequence>
<dbReference type="InterPro" id="IPR013154">
    <property type="entry name" value="ADH-like_N"/>
</dbReference>
<dbReference type="SUPFAM" id="SSF50129">
    <property type="entry name" value="GroES-like"/>
    <property type="match status" value="1"/>
</dbReference>
<dbReference type="CDD" id="cd08262">
    <property type="entry name" value="Zn_ADH8"/>
    <property type="match status" value="1"/>
</dbReference>
<evidence type="ECO:0000313" key="3">
    <source>
        <dbReference type="EMBL" id="MFC7010457.1"/>
    </source>
</evidence>
<keyword evidence="1" id="KW-0560">Oxidoreductase</keyword>
<evidence type="ECO:0000259" key="2">
    <source>
        <dbReference type="SMART" id="SM00829"/>
    </source>
</evidence>
<dbReference type="InterPro" id="IPR020843">
    <property type="entry name" value="ER"/>
</dbReference>
<dbReference type="PANTHER" id="PTHR43189">
    <property type="entry name" value="ZINC-TYPE ALCOHOL DEHYDROGENASE-LIKE PROTEIN C1198.01-RELATED"/>
    <property type="match status" value="1"/>
</dbReference>
<dbReference type="SMART" id="SM00829">
    <property type="entry name" value="PKS_ER"/>
    <property type="match status" value="1"/>
</dbReference>
<dbReference type="Pfam" id="PF08240">
    <property type="entry name" value="ADH_N"/>
    <property type="match status" value="1"/>
</dbReference>
<dbReference type="EMBL" id="JBHSYM010000003">
    <property type="protein sequence ID" value="MFC7010457.1"/>
    <property type="molecule type" value="Genomic_DNA"/>
</dbReference>
<evidence type="ECO:0000313" key="4">
    <source>
        <dbReference type="Proteomes" id="UP001596409"/>
    </source>
</evidence>
<protein>
    <submittedName>
        <fullName evidence="3">Zinc-binding dehydrogenase</fullName>
    </submittedName>
</protein>
<dbReference type="InterPro" id="IPR011032">
    <property type="entry name" value="GroES-like_sf"/>
</dbReference>
<dbReference type="Proteomes" id="UP001596409">
    <property type="component" value="Unassembled WGS sequence"/>
</dbReference>
<keyword evidence="4" id="KW-1185">Reference proteome</keyword>
<dbReference type="Pfam" id="PF00107">
    <property type="entry name" value="ADH_zinc_N"/>
    <property type="match status" value="1"/>
</dbReference>
<dbReference type="Gene3D" id="3.90.180.10">
    <property type="entry name" value="Medium-chain alcohol dehydrogenases, catalytic domain"/>
    <property type="match status" value="1"/>
</dbReference>
<accession>A0ABW2DTP6</accession>
<dbReference type="InterPro" id="IPR036291">
    <property type="entry name" value="NAD(P)-bd_dom_sf"/>
</dbReference>
<dbReference type="InterPro" id="IPR013149">
    <property type="entry name" value="ADH-like_C"/>
</dbReference>
<proteinExistence type="predicted"/>